<dbReference type="SMART" id="SM00387">
    <property type="entry name" value="HATPase_c"/>
    <property type="match status" value="1"/>
</dbReference>
<name>A0A212PYP1_9CHLR</name>
<evidence type="ECO:0000256" key="3">
    <source>
        <dbReference type="ARBA" id="ARBA00022553"/>
    </source>
</evidence>
<dbReference type="OrthoDB" id="5499837at2"/>
<accession>A0A212PYP1</accession>
<dbReference type="CDD" id="cd00075">
    <property type="entry name" value="HATPase"/>
    <property type="match status" value="1"/>
</dbReference>
<dbReference type="GO" id="GO:0000155">
    <property type="term" value="F:phosphorelay sensor kinase activity"/>
    <property type="evidence" value="ECO:0007669"/>
    <property type="project" value="InterPro"/>
</dbReference>
<dbReference type="PROSITE" id="PS50109">
    <property type="entry name" value="HIS_KIN"/>
    <property type="match status" value="1"/>
</dbReference>
<dbReference type="Proteomes" id="UP000197025">
    <property type="component" value="Unassembled WGS sequence"/>
</dbReference>
<keyword evidence="9" id="KW-1185">Reference proteome</keyword>
<dbReference type="AlphaFoldDB" id="A0A212PYP1"/>
<dbReference type="InterPro" id="IPR036097">
    <property type="entry name" value="HisK_dim/P_sf"/>
</dbReference>
<proteinExistence type="predicted"/>
<evidence type="ECO:0000313" key="9">
    <source>
        <dbReference type="Proteomes" id="UP000197025"/>
    </source>
</evidence>
<dbReference type="PRINTS" id="PR00344">
    <property type="entry name" value="BCTRLSENSOR"/>
</dbReference>
<dbReference type="InterPro" id="IPR036890">
    <property type="entry name" value="HATPase_C_sf"/>
</dbReference>
<keyword evidence="5" id="KW-0902">Two-component regulatory system</keyword>
<comment type="catalytic activity">
    <reaction evidence="1">
        <text>ATP + protein L-histidine = ADP + protein N-phospho-L-histidine.</text>
        <dbReference type="EC" id="2.7.13.3"/>
    </reaction>
</comment>
<evidence type="ECO:0000256" key="4">
    <source>
        <dbReference type="ARBA" id="ARBA00022777"/>
    </source>
</evidence>
<dbReference type="InParanoid" id="A0A212PYP1"/>
<feature type="domain" description="Histidine kinase" evidence="7">
    <location>
        <begin position="142"/>
        <end position="357"/>
    </location>
</feature>
<keyword evidence="3" id="KW-0597">Phosphoprotein</keyword>
<evidence type="ECO:0000313" key="8">
    <source>
        <dbReference type="EMBL" id="SNB52133.1"/>
    </source>
</evidence>
<keyword evidence="6" id="KW-0812">Transmembrane</keyword>
<dbReference type="Gene3D" id="1.10.287.130">
    <property type="match status" value="1"/>
</dbReference>
<evidence type="ECO:0000259" key="7">
    <source>
        <dbReference type="PROSITE" id="PS50109"/>
    </source>
</evidence>
<dbReference type="SMART" id="SM00388">
    <property type="entry name" value="HisKA"/>
    <property type="match status" value="1"/>
</dbReference>
<evidence type="ECO:0000256" key="1">
    <source>
        <dbReference type="ARBA" id="ARBA00000085"/>
    </source>
</evidence>
<dbReference type="PANTHER" id="PTHR43547">
    <property type="entry name" value="TWO-COMPONENT HISTIDINE KINASE"/>
    <property type="match status" value="1"/>
</dbReference>
<dbReference type="RefSeq" id="WP_088570037.1">
    <property type="nucleotide sequence ID" value="NZ_FYEK01000003.1"/>
</dbReference>
<evidence type="ECO:0000256" key="2">
    <source>
        <dbReference type="ARBA" id="ARBA00012438"/>
    </source>
</evidence>
<feature type="transmembrane region" description="Helical" evidence="6">
    <location>
        <begin position="6"/>
        <end position="24"/>
    </location>
</feature>
<keyword evidence="6" id="KW-0472">Membrane</keyword>
<dbReference type="SUPFAM" id="SSF47384">
    <property type="entry name" value="Homodimeric domain of signal transducing histidine kinase"/>
    <property type="match status" value="1"/>
</dbReference>
<dbReference type="SUPFAM" id="SSF55874">
    <property type="entry name" value="ATPase domain of HSP90 chaperone/DNA topoisomerase II/histidine kinase"/>
    <property type="match status" value="1"/>
</dbReference>
<protein>
    <recommendedName>
        <fullName evidence="2">histidine kinase</fullName>
        <ecNumber evidence="2">2.7.13.3</ecNumber>
    </recommendedName>
</protein>
<dbReference type="InterPro" id="IPR004358">
    <property type="entry name" value="Sig_transdc_His_kin-like_C"/>
</dbReference>
<dbReference type="FunCoup" id="A0A212PYP1">
    <property type="interactions" value="10"/>
</dbReference>
<keyword evidence="4 8" id="KW-0808">Transferase</keyword>
<dbReference type="EMBL" id="FYEK01000003">
    <property type="protein sequence ID" value="SNB52133.1"/>
    <property type="molecule type" value="Genomic_DNA"/>
</dbReference>
<evidence type="ECO:0000256" key="5">
    <source>
        <dbReference type="ARBA" id="ARBA00023012"/>
    </source>
</evidence>
<gene>
    <name evidence="8" type="ORF">SAMN02746019_00022560</name>
</gene>
<dbReference type="CDD" id="cd00082">
    <property type="entry name" value="HisKA"/>
    <property type="match status" value="1"/>
</dbReference>
<sequence>MWAIELRWVVVLLVLYTAAVFLIGRWHARRSGFRFPMDPAPLGFLRLSPDLRYMEANPAAQQILGLNAPQGRLPEASWHAWLEEDLQAVRTTGVGRSRLVPLTGERALRWWVVPEPSGALLFVIEDRAAYSGFQSLRRLVAGLAHELRTPLATLLTHLQVLQLPTVTPEIRAQSLRILEEETRRMIRMVHAVLDLGQLSSGEPLALRPLSIAVVAEAAVAEKLPEAQARQQSLSLEIEKELPPVWGDADRLKQAFLNLLDNAIRYSRPGDRIAVILRPVPEGVQCEVIDTGPGIPPEHLPYITEPFYRGEAPEATGAGLGLAIVAEILRHHHAHLELESRTEGETGTCVRFVLPAAKEA</sequence>
<dbReference type="Gene3D" id="3.30.565.10">
    <property type="entry name" value="Histidine kinase-like ATPase, C-terminal domain"/>
    <property type="match status" value="1"/>
</dbReference>
<dbReference type="InterPro" id="IPR005467">
    <property type="entry name" value="His_kinase_dom"/>
</dbReference>
<dbReference type="InterPro" id="IPR003661">
    <property type="entry name" value="HisK_dim/P_dom"/>
</dbReference>
<reference evidence="9" key="1">
    <citation type="submission" date="2017-06" db="EMBL/GenBank/DDBJ databases">
        <authorList>
            <person name="Varghese N."/>
            <person name="Submissions S."/>
        </authorList>
    </citation>
    <scope>NUCLEOTIDE SEQUENCE [LARGE SCALE GENOMIC DNA]</scope>
    <source>
        <strain evidence="9">JAD2</strain>
    </source>
</reference>
<dbReference type="Pfam" id="PF00512">
    <property type="entry name" value="HisKA"/>
    <property type="match status" value="1"/>
</dbReference>
<organism evidence="8 9">
    <name type="scientific">Thermoflexus hugenholtzii JAD2</name>
    <dbReference type="NCBI Taxonomy" id="877466"/>
    <lineage>
        <taxon>Bacteria</taxon>
        <taxon>Bacillati</taxon>
        <taxon>Chloroflexota</taxon>
        <taxon>Thermoflexia</taxon>
        <taxon>Thermoflexales</taxon>
        <taxon>Thermoflexaceae</taxon>
        <taxon>Thermoflexus</taxon>
    </lineage>
</organism>
<dbReference type="PANTHER" id="PTHR43547:SF2">
    <property type="entry name" value="HYBRID SIGNAL TRANSDUCTION HISTIDINE KINASE C"/>
    <property type="match status" value="1"/>
</dbReference>
<dbReference type="InterPro" id="IPR003594">
    <property type="entry name" value="HATPase_dom"/>
</dbReference>
<evidence type="ECO:0000256" key="6">
    <source>
        <dbReference type="SAM" id="Phobius"/>
    </source>
</evidence>
<dbReference type="EC" id="2.7.13.3" evidence="2"/>
<keyword evidence="4 8" id="KW-0418">Kinase</keyword>
<keyword evidence="6" id="KW-1133">Transmembrane helix</keyword>
<dbReference type="Pfam" id="PF02518">
    <property type="entry name" value="HATPase_c"/>
    <property type="match status" value="1"/>
</dbReference>